<proteinExistence type="predicted"/>
<dbReference type="AlphaFoldDB" id="A0A6S6SUI7"/>
<evidence type="ECO:0000313" key="1">
    <source>
        <dbReference type="EMBL" id="CAA6812189.1"/>
    </source>
</evidence>
<gene>
    <name evidence="1" type="ORF">HELGO_WM33736</name>
</gene>
<reference evidence="1" key="1">
    <citation type="submission" date="2020-01" db="EMBL/GenBank/DDBJ databases">
        <authorList>
            <person name="Meier V. D."/>
            <person name="Meier V D."/>
        </authorList>
    </citation>
    <scope>NUCLEOTIDE SEQUENCE</scope>
    <source>
        <strain evidence="1">HLG_WM_MAG_09</strain>
    </source>
</reference>
<protein>
    <submittedName>
        <fullName evidence="1">Uncharacterized protein</fullName>
    </submittedName>
</protein>
<organism evidence="1">
    <name type="scientific">uncultured Thiotrichaceae bacterium</name>
    <dbReference type="NCBI Taxonomy" id="298394"/>
    <lineage>
        <taxon>Bacteria</taxon>
        <taxon>Pseudomonadati</taxon>
        <taxon>Pseudomonadota</taxon>
        <taxon>Gammaproteobacteria</taxon>
        <taxon>Thiotrichales</taxon>
        <taxon>Thiotrichaceae</taxon>
        <taxon>environmental samples</taxon>
    </lineage>
</organism>
<sequence>MKEKFLHALREQLRETFMAAKSGLKVSAEDKYRCEGFMQAGVELDIVTDDEVALLINSVHISVYGQSIAERRSQEQGVKLH</sequence>
<name>A0A6S6SUI7_9GAMM</name>
<accession>A0A6S6SUI7</accession>
<dbReference type="EMBL" id="CACVAT010000183">
    <property type="protein sequence ID" value="CAA6812189.1"/>
    <property type="molecule type" value="Genomic_DNA"/>
</dbReference>